<sequence length="91" mass="10516">MRGRLLCLVLLRKREDITNHIEKLDPTLLRCGRMDVHNKTNDVVLGDIETFIEIAQMTPVNVSEILIKNRRDRAKAIFELLEVSKVKAKGY</sequence>
<accession>A0A7J6EZ51</accession>
<protein>
    <submittedName>
        <fullName evidence="1">Uncharacterized protein</fullName>
    </submittedName>
</protein>
<dbReference type="EMBL" id="JAATIQ010000292">
    <property type="protein sequence ID" value="KAF4363721.1"/>
    <property type="molecule type" value="Genomic_DNA"/>
</dbReference>
<comment type="caution">
    <text evidence="1">The sequence shown here is derived from an EMBL/GenBank/DDBJ whole genome shotgun (WGS) entry which is preliminary data.</text>
</comment>
<dbReference type="AlphaFoldDB" id="A0A7J6EZ51"/>
<evidence type="ECO:0000313" key="1">
    <source>
        <dbReference type="EMBL" id="KAF4363721.1"/>
    </source>
</evidence>
<evidence type="ECO:0000313" key="2">
    <source>
        <dbReference type="Proteomes" id="UP000583929"/>
    </source>
</evidence>
<name>A0A7J6EZ51_CANSA</name>
<organism evidence="1 2">
    <name type="scientific">Cannabis sativa</name>
    <name type="common">Hemp</name>
    <name type="synonym">Marijuana</name>
    <dbReference type="NCBI Taxonomy" id="3483"/>
    <lineage>
        <taxon>Eukaryota</taxon>
        <taxon>Viridiplantae</taxon>
        <taxon>Streptophyta</taxon>
        <taxon>Embryophyta</taxon>
        <taxon>Tracheophyta</taxon>
        <taxon>Spermatophyta</taxon>
        <taxon>Magnoliopsida</taxon>
        <taxon>eudicotyledons</taxon>
        <taxon>Gunneridae</taxon>
        <taxon>Pentapetalae</taxon>
        <taxon>rosids</taxon>
        <taxon>fabids</taxon>
        <taxon>Rosales</taxon>
        <taxon>Cannabaceae</taxon>
        <taxon>Cannabis</taxon>
    </lineage>
</organism>
<proteinExistence type="predicted"/>
<keyword evidence="2" id="KW-1185">Reference proteome</keyword>
<gene>
    <name evidence="1" type="ORF">G4B88_000950</name>
</gene>
<dbReference type="Proteomes" id="UP000583929">
    <property type="component" value="Unassembled WGS sequence"/>
</dbReference>
<reference evidence="1 2" key="1">
    <citation type="journal article" date="2020" name="bioRxiv">
        <title>Sequence and annotation of 42 cannabis genomes reveals extensive copy number variation in cannabinoid synthesis and pathogen resistance genes.</title>
        <authorList>
            <person name="Mckernan K.J."/>
            <person name="Helbert Y."/>
            <person name="Kane L.T."/>
            <person name="Ebling H."/>
            <person name="Zhang L."/>
            <person name="Liu B."/>
            <person name="Eaton Z."/>
            <person name="Mclaughlin S."/>
            <person name="Kingan S."/>
            <person name="Baybayan P."/>
            <person name="Concepcion G."/>
            <person name="Jordan M."/>
            <person name="Riva A."/>
            <person name="Barbazuk W."/>
            <person name="Harkins T."/>
        </authorList>
    </citation>
    <scope>NUCLEOTIDE SEQUENCE [LARGE SCALE GENOMIC DNA]</scope>
    <source>
        <strain evidence="2">cv. Jamaican Lion 4</strain>
        <tissue evidence="1">Leaf</tissue>
    </source>
</reference>